<proteinExistence type="predicted"/>
<dbReference type="SMART" id="SM00354">
    <property type="entry name" value="HTH_LACI"/>
    <property type="match status" value="1"/>
</dbReference>
<dbReference type="Proteomes" id="UP000262172">
    <property type="component" value="Unassembled WGS sequence"/>
</dbReference>
<dbReference type="OrthoDB" id="3467214at2"/>
<dbReference type="CDD" id="cd06267">
    <property type="entry name" value="PBP1_LacI_sugar_binding-like"/>
    <property type="match status" value="1"/>
</dbReference>
<evidence type="ECO:0000256" key="1">
    <source>
        <dbReference type="ARBA" id="ARBA00023015"/>
    </source>
</evidence>
<dbReference type="SUPFAM" id="SSF53822">
    <property type="entry name" value="Periplasmic binding protein-like I"/>
    <property type="match status" value="1"/>
</dbReference>
<evidence type="ECO:0000256" key="2">
    <source>
        <dbReference type="ARBA" id="ARBA00023125"/>
    </source>
</evidence>
<dbReference type="AlphaFoldDB" id="A0A371NV64"/>
<dbReference type="Pfam" id="PF13377">
    <property type="entry name" value="Peripla_BP_3"/>
    <property type="match status" value="1"/>
</dbReference>
<dbReference type="PANTHER" id="PTHR30146">
    <property type="entry name" value="LACI-RELATED TRANSCRIPTIONAL REPRESSOR"/>
    <property type="match status" value="1"/>
</dbReference>
<dbReference type="Pfam" id="PF00356">
    <property type="entry name" value="LacI"/>
    <property type="match status" value="1"/>
</dbReference>
<dbReference type="InterPro" id="IPR000843">
    <property type="entry name" value="HTH_LacI"/>
</dbReference>
<feature type="domain" description="HTH lacI-type" evidence="4">
    <location>
        <begin position="5"/>
        <end position="59"/>
    </location>
</feature>
<dbReference type="CDD" id="cd01392">
    <property type="entry name" value="HTH_LacI"/>
    <property type="match status" value="1"/>
</dbReference>
<dbReference type="GO" id="GO:0000976">
    <property type="term" value="F:transcription cis-regulatory region binding"/>
    <property type="evidence" value="ECO:0007669"/>
    <property type="project" value="TreeGrafter"/>
</dbReference>
<dbReference type="PROSITE" id="PS50932">
    <property type="entry name" value="HTH_LACI_2"/>
    <property type="match status" value="1"/>
</dbReference>
<accession>A0A371NV64</accession>
<dbReference type="SUPFAM" id="SSF47413">
    <property type="entry name" value="lambda repressor-like DNA-binding domains"/>
    <property type="match status" value="1"/>
</dbReference>
<keyword evidence="3" id="KW-0804">Transcription</keyword>
<evidence type="ECO:0000259" key="4">
    <source>
        <dbReference type="PROSITE" id="PS50932"/>
    </source>
</evidence>
<dbReference type="GO" id="GO:0003700">
    <property type="term" value="F:DNA-binding transcription factor activity"/>
    <property type="evidence" value="ECO:0007669"/>
    <property type="project" value="TreeGrafter"/>
</dbReference>
<name>A0A371NV64_9MICO</name>
<dbReference type="Gene3D" id="3.40.50.2300">
    <property type="match status" value="2"/>
</dbReference>
<evidence type="ECO:0000313" key="6">
    <source>
        <dbReference type="Proteomes" id="UP000262172"/>
    </source>
</evidence>
<dbReference type="PANTHER" id="PTHR30146:SF155">
    <property type="entry name" value="ALANINE RACEMASE"/>
    <property type="match status" value="1"/>
</dbReference>
<dbReference type="InterPro" id="IPR046335">
    <property type="entry name" value="LacI/GalR-like_sensor"/>
</dbReference>
<comment type="caution">
    <text evidence="5">The sequence shown here is derived from an EMBL/GenBank/DDBJ whole genome shotgun (WGS) entry which is preliminary data.</text>
</comment>
<dbReference type="PROSITE" id="PS00356">
    <property type="entry name" value="HTH_LACI_1"/>
    <property type="match status" value="1"/>
</dbReference>
<reference evidence="5 6" key="1">
    <citation type="submission" date="2018-08" db="EMBL/GenBank/DDBJ databases">
        <title>Isolation, diversity and antifungal activity of Actinobacteria from cow dung.</title>
        <authorList>
            <person name="Ling L."/>
        </authorList>
    </citation>
    <scope>NUCLEOTIDE SEQUENCE [LARGE SCALE GENOMIC DNA]</scope>
    <source>
        <strain evidence="5 6">NEAU-LLE</strain>
    </source>
</reference>
<dbReference type="EMBL" id="QUAB01000034">
    <property type="protein sequence ID" value="REJ06468.1"/>
    <property type="molecule type" value="Genomic_DNA"/>
</dbReference>
<evidence type="ECO:0000256" key="3">
    <source>
        <dbReference type="ARBA" id="ARBA00023163"/>
    </source>
</evidence>
<dbReference type="InterPro" id="IPR010982">
    <property type="entry name" value="Lambda_DNA-bd_dom_sf"/>
</dbReference>
<organism evidence="5 6">
    <name type="scientific">Microbacterium bovistercoris</name>
    <dbReference type="NCBI Taxonomy" id="2293570"/>
    <lineage>
        <taxon>Bacteria</taxon>
        <taxon>Bacillati</taxon>
        <taxon>Actinomycetota</taxon>
        <taxon>Actinomycetes</taxon>
        <taxon>Micrococcales</taxon>
        <taxon>Microbacteriaceae</taxon>
        <taxon>Microbacterium</taxon>
    </lineage>
</organism>
<dbReference type="InterPro" id="IPR028082">
    <property type="entry name" value="Peripla_BP_I"/>
</dbReference>
<keyword evidence="6" id="KW-1185">Reference proteome</keyword>
<protein>
    <submittedName>
        <fullName evidence="5">LacI family transcriptional regulator</fullName>
    </submittedName>
</protein>
<evidence type="ECO:0000313" key="5">
    <source>
        <dbReference type="EMBL" id="REJ06468.1"/>
    </source>
</evidence>
<gene>
    <name evidence="5" type="ORF">DY023_06120</name>
</gene>
<keyword evidence="2" id="KW-0238">DNA-binding</keyword>
<dbReference type="RefSeq" id="WP_116241462.1">
    <property type="nucleotide sequence ID" value="NZ_QUAB01000034.1"/>
</dbReference>
<keyword evidence="1" id="KW-0805">Transcription regulation</keyword>
<dbReference type="Gene3D" id="1.10.260.40">
    <property type="entry name" value="lambda repressor-like DNA-binding domains"/>
    <property type="match status" value="1"/>
</dbReference>
<sequence length="338" mass="35050">MAKKVTLSDVAAAAGVSVGTASRALGATGRVSESTRERVRATAERLDFHPDALARSFVTGRSATVGVLAEQAVGLFSMPVIIGAAERLGEHGIATLMHNARATPADLAAHLKRLKARRVDALLVVGDTPDITDLAEALEFPAPMIFTNVEPTPSRRPVVTSDEHQAGVIAAEHLLGLGRTRIAHITASADLPAVARRAEGVVESLAQSGLQPVGGRPAYGSYSQAWGREAVRHLLDAGESFDGVVAGNDEIAIGAMAALADAGLRVPEDVAVVGHDNHQRHVLGTDLDLTSVDPRLVDVGRAAGDALLAAIAGEQLEPIVRVPGALAVGRSTVPDRSR</sequence>